<feature type="domain" description="Alpha-macroglobulin receptor-binding" evidence="11">
    <location>
        <begin position="1358"/>
        <end position="1448"/>
    </location>
</feature>
<evidence type="ECO:0000256" key="2">
    <source>
        <dbReference type="ARBA" id="ARBA00022690"/>
    </source>
</evidence>
<accession>D4QA02</accession>
<dbReference type="InterPro" id="IPR019742">
    <property type="entry name" value="MacrogloblnA2_CS"/>
</dbReference>
<protein>
    <submittedName>
        <fullName evidence="12">CD109-like molecule</fullName>
    </submittedName>
</protein>
<keyword evidence="7" id="KW-0325">Glycoprotein</keyword>
<dbReference type="Pfam" id="PF00207">
    <property type="entry name" value="A2M"/>
    <property type="match status" value="1"/>
</dbReference>
<dbReference type="Pfam" id="PF07678">
    <property type="entry name" value="TED_complement"/>
    <property type="match status" value="1"/>
</dbReference>
<feature type="domain" description="Alpha-2-macroglobulin bait region" evidence="9">
    <location>
        <begin position="477"/>
        <end position="613"/>
    </location>
</feature>
<evidence type="ECO:0000256" key="4">
    <source>
        <dbReference type="ARBA" id="ARBA00022900"/>
    </source>
</evidence>
<organism evidence="12">
    <name type="scientific">Diadumene lineata</name>
    <dbReference type="NCBI Taxonomy" id="1789172"/>
    <lineage>
        <taxon>Eukaryota</taxon>
        <taxon>Metazoa</taxon>
        <taxon>Cnidaria</taxon>
        <taxon>Anthozoa</taxon>
        <taxon>Hexacorallia</taxon>
        <taxon>Actiniaria</taxon>
        <taxon>Nynantheae</taxon>
        <taxon>Diadumenidae</taxon>
        <taxon>Diadumene</taxon>
    </lineage>
</organism>
<dbReference type="EMBL" id="AB481386">
    <property type="protein sequence ID" value="BAJ05272.1"/>
    <property type="molecule type" value="mRNA"/>
</dbReference>
<evidence type="ECO:0000256" key="7">
    <source>
        <dbReference type="ARBA" id="ARBA00023180"/>
    </source>
</evidence>
<dbReference type="GO" id="GO:0004867">
    <property type="term" value="F:serine-type endopeptidase inhibitor activity"/>
    <property type="evidence" value="ECO:0007669"/>
    <property type="project" value="UniProtKB-KW"/>
</dbReference>
<dbReference type="InterPro" id="IPR002890">
    <property type="entry name" value="MG2"/>
</dbReference>
<keyword evidence="4" id="KW-0722">Serine protease inhibitor</keyword>
<dbReference type="InterPro" id="IPR008930">
    <property type="entry name" value="Terpenoid_cyclase/PrenylTrfase"/>
</dbReference>
<evidence type="ECO:0000259" key="10">
    <source>
        <dbReference type="SMART" id="SM01360"/>
    </source>
</evidence>
<dbReference type="GO" id="GO:0005615">
    <property type="term" value="C:extracellular space"/>
    <property type="evidence" value="ECO:0007669"/>
    <property type="project" value="InterPro"/>
</dbReference>
<dbReference type="Gene3D" id="1.50.10.20">
    <property type="match status" value="1"/>
</dbReference>
<dbReference type="InterPro" id="IPR001599">
    <property type="entry name" value="Macroglobln_a2"/>
</dbReference>
<dbReference type="Gene3D" id="2.60.40.10">
    <property type="entry name" value="Immunoglobulins"/>
    <property type="match status" value="2"/>
</dbReference>
<sequence length="1504" mass="166653">MEIQRVLGCTFFAIFCSSLVNQVTSTYNQSYLILSPKVFWSGRPLTLKVTIIKTSSPVSVTASIVSGYMHEPPKMVSSANGTFNAGTADLTIEVPSGLSHGGYRLMVNGSGGLTFYNESYLTFRSKGMSIYVQMDKGIYKPGQKVQMRIFALLPNLKSYDGKMTVDILDPNENKMAHWPNIRGYNGIIKKEFLLSTQPVMGMWKVMVVAANGEKSSKTFEVKEYVLPKFDVTVNTPPYVLKGDQSVLIKVNSKYTYGKGVKGQVVISGYFQNWAQPENLNCFQKSQKIDGHASVQVSMEDIKGCFFKTFNSFVKTYSNVDKYMFQYSWYRMVVNTTVTEELTGKTYSGQAELKFYYSIVKLDFPSFNPTSYKPGLDFVTMLKVTEPNGEPLKDPKILNKLKVTIKTTYQSAGPSYERRMVVDAYSPSPDGIILIKRKVPDQSVSSISMQAEYQVDDNYKENAYFNAYQAESPSDSYIQLTTTSPSVKSGEKINCKVISSFPVSSYIYLVMARGQIRKRQSGSVSNSAKEFTFDVLSIPEMAPNADIVVYTIRKDGEVVVDSLSVTVENPFENEVSVKFSRDKSGPGDQINLVGKATPGSHMAFLVVDKSVLLMKKDNDLNRDEILQDLQSYSTSSSWYPWWDWNWFSPRRSRRMIMPFPTSGRDAMSIFQDAGLIVFSDCLVYKRKNYYDNGPYPYMENSMAAGADGAGGGVLRKGSGSGKNLAPVTKIRSLFPETWIFMDVNASSSGEASISTSVPDTITSWVASAFAISPNTGFGIGATKPKLQVFQPFFISLDLPYSIVRGEEVAIKALVFNYQEQPQEVTVTFKGSKDFAAINELSSPRGNHEQESVDIQEVLTIPAGEGRAVAFPIKPKTLGKIPIIVQAQSEVASDAVKRTILVKPEGVPNSYSYSVMIDLNTTSTFTKTLDLALPKSAVKGSAYAKVTIIGDILGSSLNNLDDLLRMPYGCGEQNMVNFAPNIYVLKYLTAVNKVTPAIKSKAENYMVQGYQREQTYRHRDGSYSAFGERDPEGSMWLTAFVVKSFAQARKYIYVDPESLDLSLNFMANKQNRDGSFPTLGKVHGSYLKGGNQGEWSLSAFVVIALAEANSNDKGVMLAKKKGIEYLNTNLDKIVISGDIYALTLVTYALRLVQHPSSNKALSKLMTKAIRKDGMMYWTNADKDEDKSTAYRPYYQPRSADVEMTSYVLLTLSLDKDIKNGLPVVRWLSLQRNSLGGYSSTQDTVLGIQAMSEFAALIYSSSQAFEVQLSQSAVEGFSETIKVDASNAMVLQEVLLSTVEGSLTISASGRGIGMLQVGVTYHVEKVKDKPDFNFVVEILKEGNYEIETVSCARWEGDGDSSDMAVMELGIASGFSPSQDAIEKLLNDKGLAVKRIDNEDKKTIIYFDKIGKKEKTCIKMLYERTHPVGKGQPVPAVVYDYYNPEFRAEALYSSDKLQNNGVCRVCPMCINCDHKVKPVPGPVSFSSRLTINVTVLLVCALLALLSMK</sequence>
<dbReference type="Pfam" id="PF01835">
    <property type="entry name" value="MG2"/>
    <property type="match status" value="1"/>
</dbReference>
<proteinExistence type="evidence at transcript level"/>
<dbReference type="Pfam" id="PF17791">
    <property type="entry name" value="MG3"/>
    <property type="match status" value="1"/>
</dbReference>
<evidence type="ECO:0000256" key="1">
    <source>
        <dbReference type="ARBA" id="ARBA00010952"/>
    </source>
</evidence>
<evidence type="ECO:0000256" key="3">
    <source>
        <dbReference type="ARBA" id="ARBA00022729"/>
    </source>
</evidence>
<dbReference type="Gene3D" id="2.60.40.1930">
    <property type="match status" value="2"/>
</dbReference>
<reference evidence="12" key="1">
    <citation type="journal article" date="2010" name="Dev. Comp. Immunol.">
        <title>Evolution of thioester-containing proteins revealed by cloning and characterization of their genes from a cnidarian sea anemone, Haliplanella lineate.</title>
        <authorList>
            <person name="Fujito N.T."/>
            <person name="Sugimoto S."/>
            <person name="Nonaka M."/>
        </authorList>
    </citation>
    <scope>NUCLEOTIDE SEQUENCE</scope>
</reference>
<keyword evidence="3 8" id="KW-0732">Signal</keyword>
<dbReference type="Gene3D" id="2.20.130.20">
    <property type="match status" value="2"/>
</dbReference>
<dbReference type="SMART" id="SM01359">
    <property type="entry name" value="A2M_N_2"/>
    <property type="match status" value="1"/>
</dbReference>
<dbReference type="Pfam" id="PF07703">
    <property type="entry name" value="A2M_BRD"/>
    <property type="match status" value="1"/>
</dbReference>
<keyword evidence="2" id="KW-0646">Protease inhibitor</keyword>
<dbReference type="Gene3D" id="2.60.120.1540">
    <property type="match status" value="1"/>
</dbReference>
<dbReference type="Gene3D" id="2.60.40.1940">
    <property type="match status" value="1"/>
</dbReference>
<evidence type="ECO:0000259" key="11">
    <source>
        <dbReference type="SMART" id="SM01361"/>
    </source>
</evidence>
<dbReference type="Gene3D" id="2.60.40.2950">
    <property type="match status" value="1"/>
</dbReference>
<dbReference type="SMART" id="SM01361">
    <property type="entry name" value="A2M_recep"/>
    <property type="match status" value="1"/>
</dbReference>
<evidence type="ECO:0000256" key="5">
    <source>
        <dbReference type="ARBA" id="ARBA00022966"/>
    </source>
</evidence>
<dbReference type="InterPro" id="IPR036595">
    <property type="entry name" value="A-macroglobulin_rcpt-bd_sf"/>
</dbReference>
<dbReference type="Gene3D" id="2.60.40.690">
    <property type="entry name" value="Alpha-macroglobulin, receptor-binding domain"/>
    <property type="match status" value="1"/>
</dbReference>
<dbReference type="SUPFAM" id="SSF81296">
    <property type="entry name" value="E set domains"/>
    <property type="match status" value="1"/>
</dbReference>
<dbReference type="PANTHER" id="PTHR11412">
    <property type="entry name" value="MACROGLOBULIN / COMPLEMENT"/>
    <property type="match status" value="1"/>
</dbReference>
<dbReference type="InterPro" id="IPR011626">
    <property type="entry name" value="Alpha-macroglobulin_TED"/>
</dbReference>
<dbReference type="PANTHER" id="PTHR11412:SF136">
    <property type="entry name" value="CD109 ANTIGEN"/>
    <property type="match status" value="1"/>
</dbReference>
<dbReference type="InterPro" id="IPR014756">
    <property type="entry name" value="Ig_E-set"/>
</dbReference>
<dbReference type="FunFam" id="1.50.10.20:FF:000001">
    <property type="entry name" value="CD109 isoform 1"/>
    <property type="match status" value="1"/>
</dbReference>
<dbReference type="PROSITE" id="PS00477">
    <property type="entry name" value="ALPHA_2_MACROGLOBULIN"/>
    <property type="match status" value="1"/>
</dbReference>
<dbReference type="CDD" id="cd02897">
    <property type="entry name" value="A2M_2"/>
    <property type="match status" value="1"/>
</dbReference>
<dbReference type="InterPro" id="IPR041813">
    <property type="entry name" value="A2M_TED"/>
</dbReference>
<dbReference type="SMART" id="SM01419">
    <property type="entry name" value="Thiol-ester_cl"/>
    <property type="match status" value="1"/>
</dbReference>
<evidence type="ECO:0000259" key="9">
    <source>
        <dbReference type="SMART" id="SM01359"/>
    </source>
</evidence>
<dbReference type="Pfam" id="PF07677">
    <property type="entry name" value="A2M_recep"/>
    <property type="match status" value="1"/>
</dbReference>
<evidence type="ECO:0000313" key="12">
    <source>
        <dbReference type="EMBL" id="BAJ05272.1"/>
    </source>
</evidence>
<dbReference type="SUPFAM" id="SSF49410">
    <property type="entry name" value="Alpha-macroglobulin receptor domain"/>
    <property type="match status" value="1"/>
</dbReference>
<evidence type="ECO:0000256" key="8">
    <source>
        <dbReference type="SAM" id="SignalP"/>
    </source>
</evidence>
<name>D4QA02_9CNID</name>
<dbReference type="InterPro" id="IPR009048">
    <property type="entry name" value="A-macroglobulin_rcpt-bd"/>
</dbReference>
<comment type="similarity">
    <text evidence="1">Belongs to the protease inhibitor I39 (alpha-2-macroglobulin) family.</text>
</comment>
<dbReference type="SUPFAM" id="SSF48239">
    <property type="entry name" value="Terpenoid cyclases/Protein prenyltransferases"/>
    <property type="match status" value="1"/>
</dbReference>
<dbReference type="InterPro" id="IPR050473">
    <property type="entry name" value="A2M/Complement_sys"/>
</dbReference>
<dbReference type="InterPro" id="IPR041555">
    <property type="entry name" value="MG3"/>
</dbReference>
<keyword evidence="6" id="KW-1015">Disulfide bond</keyword>
<dbReference type="FunFam" id="2.60.40.1930:FF:000001">
    <property type="entry name" value="CD109 isoform 3"/>
    <property type="match status" value="1"/>
</dbReference>
<feature type="domain" description="Alpha-2-macroglobulin" evidence="10">
    <location>
        <begin position="736"/>
        <end position="827"/>
    </location>
</feature>
<dbReference type="SMART" id="SM01360">
    <property type="entry name" value="A2M"/>
    <property type="match status" value="1"/>
</dbReference>
<dbReference type="InterPro" id="IPR047565">
    <property type="entry name" value="Alpha-macroglob_thiol-ester_cl"/>
</dbReference>
<keyword evidence="5" id="KW-0882">Thioester bond</keyword>
<feature type="signal peptide" evidence="8">
    <location>
        <begin position="1"/>
        <end position="25"/>
    </location>
</feature>
<dbReference type="InterPro" id="IPR013783">
    <property type="entry name" value="Ig-like_fold"/>
</dbReference>
<feature type="chain" id="PRO_5003062048" evidence="8">
    <location>
        <begin position="26"/>
        <end position="1504"/>
    </location>
</feature>
<dbReference type="InterPro" id="IPR011625">
    <property type="entry name" value="A2M_N_BRD"/>
</dbReference>
<evidence type="ECO:0000256" key="6">
    <source>
        <dbReference type="ARBA" id="ARBA00023157"/>
    </source>
</evidence>
<gene>
    <name evidence="12" type="primary">HaliCD109</name>
</gene>